<dbReference type="EC" id="3.5.5.1" evidence="3"/>
<comment type="similarity">
    <text evidence="1">Belongs to the carbon-nitrogen hydrolase superfamily. Nitrilase family.</text>
</comment>
<evidence type="ECO:0000259" key="2">
    <source>
        <dbReference type="PROSITE" id="PS50263"/>
    </source>
</evidence>
<dbReference type="PANTHER" id="PTHR46044:SF1">
    <property type="entry name" value="CN HYDROLASE DOMAIN-CONTAINING PROTEIN"/>
    <property type="match status" value="1"/>
</dbReference>
<name>A0A3B0SX40_9ZZZZ</name>
<gene>
    <name evidence="3" type="ORF">MNBD_ACTINO01-1120</name>
</gene>
<sequence>MQGETTTTTGSGRIVRAAVVQAAPVVFDTEATIAKVATLTAEAATGGAELVVFPEAFVSGYPRGSDFGAVVGNRTDEGRDEYLRYWNSAIEVPGPRTEELGAIAADNGVHLVIGVIERDRGTLYCAVVYFDAEGTLLGKRRKLMPTGSERLVWGFGDGSTLDVYDTNVGRLGAVICWENYMPLLRTAMYQKGIEIYCAPTADHRESWTSTMIHIATEGRCFVLGCNQVTRRSDFPDD</sequence>
<evidence type="ECO:0000313" key="3">
    <source>
        <dbReference type="EMBL" id="VAW08543.1"/>
    </source>
</evidence>
<dbReference type="InterPro" id="IPR044149">
    <property type="entry name" value="Nitrilases_CHs"/>
</dbReference>
<dbReference type="GO" id="GO:0000257">
    <property type="term" value="F:nitrilase activity"/>
    <property type="evidence" value="ECO:0007669"/>
    <property type="project" value="UniProtKB-EC"/>
</dbReference>
<evidence type="ECO:0000256" key="1">
    <source>
        <dbReference type="ARBA" id="ARBA00008129"/>
    </source>
</evidence>
<dbReference type="PROSITE" id="PS00921">
    <property type="entry name" value="NITRIL_CHT_2"/>
    <property type="match status" value="1"/>
</dbReference>
<dbReference type="CDD" id="cd07564">
    <property type="entry name" value="nitrilases_CHs"/>
    <property type="match status" value="1"/>
</dbReference>
<dbReference type="PROSITE" id="PS50263">
    <property type="entry name" value="CN_HYDROLASE"/>
    <property type="match status" value="1"/>
</dbReference>
<dbReference type="PANTHER" id="PTHR46044">
    <property type="entry name" value="NITRILASE"/>
    <property type="match status" value="1"/>
</dbReference>
<dbReference type="EMBL" id="UOEI01000610">
    <property type="protein sequence ID" value="VAW08543.1"/>
    <property type="molecule type" value="Genomic_DNA"/>
</dbReference>
<feature type="non-terminal residue" evidence="3">
    <location>
        <position position="237"/>
    </location>
</feature>
<accession>A0A3B0SX40</accession>
<dbReference type="Pfam" id="PF00795">
    <property type="entry name" value="CN_hydrolase"/>
    <property type="match status" value="1"/>
</dbReference>
<dbReference type="InterPro" id="IPR036526">
    <property type="entry name" value="C-N_Hydrolase_sf"/>
</dbReference>
<reference evidence="3" key="1">
    <citation type="submission" date="2018-06" db="EMBL/GenBank/DDBJ databases">
        <authorList>
            <person name="Zhirakovskaya E."/>
        </authorList>
    </citation>
    <scope>NUCLEOTIDE SEQUENCE</scope>
</reference>
<dbReference type="InterPro" id="IPR000132">
    <property type="entry name" value="Nitrilase/CN_hydratase_CS"/>
</dbReference>
<dbReference type="AlphaFoldDB" id="A0A3B0SX40"/>
<dbReference type="SUPFAM" id="SSF56317">
    <property type="entry name" value="Carbon-nitrogen hydrolase"/>
    <property type="match status" value="1"/>
</dbReference>
<dbReference type="InterPro" id="IPR003010">
    <property type="entry name" value="C-N_Hydrolase"/>
</dbReference>
<dbReference type="Gene3D" id="3.60.110.10">
    <property type="entry name" value="Carbon-nitrogen hydrolase"/>
    <property type="match status" value="1"/>
</dbReference>
<protein>
    <submittedName>
        <fullName evidence="3">Plant-induced nitrilase, hydrolyses beta-cyano-L-alanine</fullName>
        <ecNumber evidence="3">3.5.5.1</ecNumber>
    </submittedName>
</protein>
<organism evidence="3">
    <name type="scientific">hydrothermal vent metagenome</name>
    <dbReference type="NCBI Taxonomy" id="652676"/>
    <lineage>
        <taxon>unclassified sequences</taxon>
        <taxon>metagenomes</taxon>
        <taxon>ecological metagenomes</taxon>
    </lineage>
</organism>
<dbReference type="PROSITE" id="PS00920">
    <property type="entry name" value="NITRIL_CHT_1"/>
    <property type="match status" value="1"/>
</dbReference>
<proteinExistence type="inferred from homology"/>
<keyword evidence="3" id="KW-0378">Hydrolase</keyword>
<feature type="domain" description="CN hydrolase" evidence="2">
    <location>
        <begin position="15"/>
        <end position="237"/>
    </location>
</feature>